<accession>S6DF95</accession>
<dbReference type="KEGG" id="vg:16414497"/>
<dbReference type="GO" id="GO:0000428">
    <property type="term" value="C:DNA-directed RNA polymerase complex"/>
    <property type="evidence" value="ECO:0007669"/>
    <property type="project" value="UniProtKB-KW"/>
</dbReference>
<dbReference type="GeneID" id="16414497"/>
<keyword evidence="4" id="KW-1185">Reference proteome</keyword>
<reference evidence="3 4" key="1">
    <citation type="journal article" date="2013" name="J. Gen. Virol.">
        <title>Complete genome sequence of invertebrate iridescent virus 22 isolated from a blackfly larva.</title>
        <authorList>
            <person name="Piegu B."/>
            <person name="Guizard S."/>
            <person name="Spears T."/>
            <person name="Cruaud C."/>
            <person name="Couloux A."/>
            <person name="Bideshi D.K."/>
            <person name="Federici B.A."/>
            <person name="Bigot Y."/>
        </authorList>
    </citation>
    <scope>NUCLEOTIDE SEQUENCE [LARGE SCALE GENOMIC DNA]</scope>
</reference>
<evidence type="ECO:0000313" key="3">
    <source>
        <dbReference type="EMBL" id="CCV01835.1"/>
    </source>
</evidence>
<evidence type="ECO:0000256" key="1">
    <source>
        <dbReference type="ARBA" id="ARBA00022478"/>
    </source>
</evidence>
<dbReference type="SUPFAM" id="SSF88798">
    <property type="entry name" value="N-terminal, heterodimerisation domain of RBP7 (RpoE)"/>
    <property type="match status" value="1"/>
</dbReference>
<dbReference type="RefSeq" id="YP_008357456.1">
    <property type="nucleotide sequence ID" value="NC_021901.1"/>
</dbReference>
<evidence type="ECO:0000313" key="4">
    <source>
        <dbReference type="Proteomes" id="UP000154968"/>
    </source>
</evidence>
<organism evidence="3 4">
    <name type="scientific">Invertebrate iridescent virus 22</name>
    <dbReference type="NCBI Taxonomy" id="345198"/>
    <lineage>
        <taxon>Viruses</taxon>
        <taxon>Varidnaviria</taxon>
        <taxon>Bamfordvirae</taxon>
        <taxon>Nucleocytoviricota</taxon>
        <taxon>Megaviricetes</taxon>
        <taxon>Pimascovirales</taxon>
        <taxon>Pimascovirales incertae sedis</taxon>
        <taxon>Iridoviridae</taxon>
        <taxon>Betairidovirinae</taxon>
        <taxon>Chloriridovirus</taxon>
        <taxon>Chloriridovirus simulium1</taxon>
    </lineage>
</organism>
<evidence type="ECO:0000256" key="2">
    <source>
        <dbReference type="ARBA" id="ARBA00023163"/>
    </source>
</evidence>
<name>S6DF95_9VIRU</name>
<gene>
    <name evidence="3" type="primary">158R</name>
    <name evidence="3" type="ORF">IIV22_158R</name>
</gene>
<keyword evidence="2" id="KW-0804">Transcription</keyword>
<dbReference type="EMBL" id="HF920633">
    <property type="protein sequence ID" value="CCV01835.1"/>
    <property type="molecule type" value="Genomic_DNA"/>
</dbReference>
<keyword evidence="1 3" id="KW-0240">DNA-directed RNA polymerase</keyword>
<dbReference type="InterPro" id="IPR036898">
    <property type="entry name" value="RNA_pol_Rpb7-like_N_sf"/>
</dbReference>
<dbReference type="Gene3D" id="3.30.1490.120">
    <property type="entry name" value="RNA polymerase Rpb7-like, N-terminal domain"/>
    <property type="match status" value="1"/>
</dbReference>
<dbReference type="Proteomes" id="UP000154968">
    <property type="component" value="Segment"/>
</dbReference>
<protein>
    <submittedName>
        <fullName evidence="3">DNA-directed RNA polymerase II subunit E</fullName>
    </submittedName>
</protein>
<proteinExistence type="predicted"/>
<sequence>MEPYFKEKYFIEEIVLLPKYLNLNLTDTIKNILKEKYPKTYLNHGYIFNIRNIEILDNKITLSDQIIIKVKFKADVYVPEINHIFQGELKKGSVNKFKWVEIGPLTIFINDTTKIDKTLVKVQIINIKSDNTLCFGKII</sequence>